<dbReference type="Pfam" id="PF00497">
    <property type="entry name" value="SBP_bac_3"/>
    <property type="match status" value="1"/>
</dbReference>
<protein>
    <submittedName>
        <fullName evidence="12">ABC transporter permease subunit</fullName>
    </submittedName>
</protein>
<evidence type="ECO:0000256" key="5">
    <source>
        <dbReference type="ARBA" id="ARBA00022692"/>
    </source>
</evidence>
<dbReference type="CDD" id="cd06261">
    <property type="entry name" value="TM_PBP2"/>
    <property type="match status" value="1"/>
</dbReference>
<dbReference type="AlphaFoldDB" id="A0A9D9I2M9"/>
<dbReference type="Pfam" id="PF00528">
    <property type="entry name" value="BPD_transp_1"/>
    <property type="match status" value="1"/>
</dbReference>
<name>A0A9D9I2M9_9FIRM</name>
<evidence type="ECO:0000256" key="6">
    <source>
        <dbReference type="ARBA" id="ARBA00022970"/>
    </source>
</evidence>
<dbReference type="GO" id="GO:0022857">
    <property type="term" value="F:transmembrane transporter activity"/>
    <property type="evidence" value="ECO:0007669"/>
    <property type="project" value="InterPro"/>
</dbReference>
<keyword evidence="7 9" id="KW-1133">Transmembrane helix</keyword>
<keyword evidence="3 9" id="KW-0813">Transport</keyword>
<dbReference type="CDD" id="cd13627">
    <property type="entry name" value="PBP2_AA_binding_like_2"/>
    <property type="match status" value="1"/>
</dbReference>
<evidence type="ECO:0000259" key="11">
    <source>
        <dbReference type="PROSITE" id="PS50928"/>
    </source>
</evidence>
<dbReference type="PANTHER" id="PTHR30614">
    <property type="entry name" value="MEMBRANE COMPONENT OF AMINO ACID ABC TRANSPORTER"/>
    <property type="match status" value="1"/>
</dbReference>
<reference evidence="12" key="2">
    <citation type="journal article" date="2021" name="PeerJ">
        <title>Extensive microbial diversity within the chicken gut microbiome revealed by metagenomics and culture.</title>
        <authorList>
            <person name="Gilroy R."/>
            <person name="Ravi A."/>
            <person name="Getino M."/>
            <person name="Pursley I."/>
            <person name="Horton D.L."/>
            <person name="Alikhan N.F."/>
            <person name="Baker D."/>
            <person name="Gharbi K."/>
            <person name="Hall N."/>
            <person name="Watson M."/>
            <person name="Adriaenssens E.M."/>
            <person name="Foster-Nyarko E."/>
            <person name="Jarju S."/>
            <person name="Secka A."/>
            <person name="Antonio M."/>
            <person name="Oren A."/>
            <person name="Chaudhuri R.R."/>
            <person name="La Ragione R."/>
            <person name="Hildebrand F."/>
            <person name="Pallen M.J."/>
        </authorList>
    </citation>
    <scope>NUCLEOTIDE SEQUENCE</scope>
    <source>
        <strain evidence="12">E3-2379</strain>
    </source>
</reference>
<evidence type="ECO:0000256" key="1">
    <source>
        <dbReference type="ARBA" id="ARBA00004651"/>
    </source>
</evidence>
<dbReference type="SMART" id="SM00062">
    <property type="entry name" value="PBPb"/>
    <property type="match status" value="1"/>
</dbReference>
<dbReference type="EMBL" id="JADIML010000225">
    <property type="protein sequence ID" value="MBO8463901.1"/>
    <property type="molecule type" value="Genomic_DNA"/>
</dbReference>
<dbReference type="InterPro" id="IPR035906">
    <property type="entry name" value="MetI-like_sf"/>
</dbReference>
<accession>A0A9D9I2M9</accession>
<dbReference type="InterPro" id="IPR001638">
    <property type="entry name" value="Solute-binding_3/MltF_N"/>
</dbReference>
<feature type="signal peptide" evidence="10">
    <location>
        <begin position="1"/>
        <end position="26"/>
    </location>
</feature>
<gene>
    <name evidence="12" type="ORF">IAC13_08220</name>
</gene>
<feature type="transmembrane region" description="Helical" evidence="9">
    <location>
        <begin position="375"/>
        <end position="397"/>
    </location>
</feature>
<dbReference type="Gene3D" id="3.40.190.10">
    <property type="entry name" value="Periplasmic binding protein-like II"/>
    <property type="match status" value="2"/>
</dbReference>
<reference evidence="12" key="1">
    <citation type="submission" date="2020-10" db="EMBL/GenBank/DDBJ databases">
        <authorList>
            <person name="Gilroy R."/>
        </authorList>
    </citation>
    <scope>NUCLEOTIDE SEQUENCE</scope>
    <source>
        <strain evidence="12">E3-2379</strain>
    </source>
</reference>
<dbReference type="NCBIfam" id="TIGR01726">
    <property type="entry name" value="HEQRo_perm_3TM"/>
    <property type="match status" value="1"/>
</dbReference>
<dbReference type="GO" id="GO:0006865">
    <property type="term" value="P:amino acid transport"/>
    <property type="evidence" value="ECO:0007669"/>
    <property type="project" value="UniProtKB-KW"/>
</dbReference>
<feature type="chain" id="PRO_5038366511" evidence="10">
    <location>
        <begin position="27"/>
        <end position="520"/>
    </location>
</feature>
<dbReference type="InterPro" id="IPR043429">
    <property type="entry name" value="ArtM/GltK/GlnP/TcyL/YhdX-like"/>
</dbReference>
<evidence type="ECO:0000256" key="4">
    <source>
        <dbReference type="ARBA" id="ARBA00022475"/>
    </source>
</evidence>
<evidence type="ECO:0000313" key="13">
    <source>
        <dbReference type="Proteomes" id="UP000823618"/>
    </source>
</evidence>
<feature type="transmembrane region" description="Helical" evidence="9">
    <location>
        <begin position="475"/>
        <end position="500"/>
    </location>
</feature>
<evidence type="ECO:0000256" key="8">
    <source>
        <dbReference type="ARBA" id="ARBA00023136"/>
    </source>
</evidence>
<dbReference type="PROSITE" id="PS50928">
    <property type="entry name" value="ABC_TM1"/>
    <property type="match status" value="1"/>
</dbReference>
<comment type="caution">
    <text evidence="12">The sequence shown here is derived from an EMBL/GenBank/DDBJ whole genome shotgun (WGS) entry which is preliminary data.</text>
</comment>
<evidence type="ECO:0000256" key="10">
    <source>
        <dbReference type="SAM" id="SignalP"/>
    </source>
</evidence>
<feature type="transmembrane region" description="Helical" evidence="9">
    <location>
        <begin position="305"/>
        <end position="325"/>
    </location>
</feature>
<evidence type="ECO:0000256" key="9">
    <source>
        <dbReference type="RuleBase" id="RU363032"/>
    </source>
</evidence>
<dbReference type="Proteomes" id="UP000823618">
    <property type="component" value="Unassembled WGS sequence"/>
</dbReference>
<dbReference type="InterPro" id="IPR000515">
    <property type="entry name" value="MetI-like"/>
</dbReference>
<evidence type="ECO:0000256" key="2">
    <source>
        <dbReference type="ARBA" id="ARBA00010072"/>
    </source>
</evidence>
<keyword evidence="10" id="KW-0732">Signal</keyword>
<keyword evidence="5 9" id="KW-0812">Transmembrane</keyword>
<comment type="subcellular location">
    <subcellularLocation>
        <location evidence="1 9">Cell membrane</location>
        <topology evidence="1 9">Multi-pass membrane protein</topology>
    </subcellularLocation>
</comment>
<dbReference type="PANTHER" id="PTHR30614:SF20">
    <property type="entry name" value="GLUTAMINE TRANSPORT SYSTEM PERMEASE PROTEIN GLNP"/>
    <property type="match status" value="1"/>
</dbReference>
<keyword evidence="8 9" id="KW-0472">Membrane</keyword>
<dbReference type="InterPro" id="IPR010065">
    <property type="entry name" value="AA_ABC_transptr_permease_3TM"/>
</dbReference>
<sequence>MKKLRNLILVFFFVFTLLIPPTNVYAQTNDKTFVVGMECNYAPFNWTQVNETKTSIPLEGGGYADGYDVAIARQIADYLDKELVIKKMSWDGLEPALQSGTIDAVIAGMTDTADRRKRVDFTDTYYESQMVLIVRKGDSLEKATSLEDFSNKKVLGQLNTLYDTVIDQIPNVQHATALEDYPAMVMQLSNKLVDAVTAELPVAAGIIATNPDLTYVEFEDGKGFDVDLTDTSVSIAVRKGDTELKDKINQYLDTLSSDDKKDLMDFAIERIPATITTLSDNLFVAAKQIFAVYSPLFFKGIGSTLILAFSGTIFGLLIGLVIGALRAIQVEQRDSLALKVLKRFIWFITTFYIEVFRGTPMMVQGAFIYYGLKNFIHWSPFAAGIFVITINTGAYMAEIIRSGIQSVDKGQTEAARSIGMNSVQTMVYIVLPQAIKNSFPSIGNEFVTNIKDSSVLNVIAVTELFYQAKSVAGSLYAFVPTYFVVALIYLCLTFPTTRILNYIETRMNRKHTIALEKGEA</sequence>
<keyword evidence="4" id="KW-1003">Cell membrane</keyword>
<keyword evidence="6" id="KW-0029">Amino-acid transport</keyword>
<dbReference type="GO" id="GO:0043190">
    <property type="term" value="C:ATP-binding cassette (ABC) transporter complex"/>
    <property type="evidence" value="ECO:0007669"/>
    <property type="project" value="InterPro"/>
</dbReference>
<evidence type="ECO:0000256" key="3">
    <source>
        <dbReference type="ARBA" id="ARBA00022448"/>
    </source>
</evidence>
<dbReference type="Gene3D" id="1.10.3720.10">
    <property type="entry name" value="MetI-like"/>
    <property type="match status" value="1"/>
</dbReference>
<comment type="similarity">
    <text evidence="2">Belongs to the binding-protein-dependent transport system permease family. HisMQ subfamily.</text>
</comment>
<feature type="transmembrane region" description="Helical" evidence="9">
    <location>
        <begin position="345"/>
        <end position="369"/>
    </location>
</feature>
<feature type="domain" description="ABC transmembrane type-1" evidence="11">
    <location>
        <begin position="301"/>
        <end position="500"/>
    </location>
</feature>
<evidence type="ECO:0000256" key="7">
    <source>
        <dbReference type="ARBA" id="ARBA00022989"/>
    </source>
</evidence>
<organism evidence="12 13">
    <name type="scientific">Candidatus Scybalomonas excrementavium</name>
    <dbReference type="NCBI Taxonomy" id="2840943"/>
    <lineage>
        <taxon>Bacteria</taxon>
        <taxon>Bacillati</taxon>
        <taxon>Bacillota</taxon>
        <taxon>Clostridia</taxon>
        <taxon>Lachnospirales</taxon>
        <taxon>Lachnospiraceae</taxon>
        <taxon>Lachnospiraceae incertae sedis</taxon>
        <taxon>Candidatus Scybalomonas</taxon>
    </lineage>
</organism>
<proteinExistence type="inferred from homology"/>
<dbReference type="SUPFAM" id="SSF53850">
    <property type="entry name" value="Periplasmic binding protein-like II"/>
    <property type="match status" value="1"/>
</dbReference>
<evidence type="ECO:0000313" key="12">
    <source>
        <dbReference type="EMBL" id="MBO8463901.1"/>
    </source>
</evidence>
<dbReference type="SUPFAM" id="SSF161098">
    <property type="entry name" value="MetI-like"/>
    <property type="match status" value="1"/>
</dbReference>